<dbReference type="InterPro" id="IPR036388">
    <property type="entry name" value="WH-like_DNA-bd_sf"/>
</dbReference>
<feature type="domain" description="HTH marR-type" evidence="1">
    <location>
        <begin position="1"/>
        <end position="147"/>
    </location>
</feature>
<organism evidence="2 3">
    <name type="scientific">Rugosimonospora acidiphila</name>
    <dbReference type="NCBI Taxonomy" id="556531"/>
    <lineage>
        <taxon>Bacteria</taxon>
        <taxon>Bacillati</taxon>
        <taxon>Actinomycetota</taxon>
        <taxon>Actinomycetes</taxon>
        <taxon>Micromonosporales</taxon>
        <taxon>Micromonosporaceae</taxon>
        <taxon>Rugosimonospora</taxon>
    </lineage>
</organism>
<evidence type="ECO:0000259" key="1">
    <source>
        <dbReference type="PROSITE" id="PS50995"/>
    </source>
</evidence>
<dbReference type="PANTHER" id="PTHR33164">
    <property type="entry name" value="TRANSCRIPTIONAL REGULATOR, MARR FAMILY"/>
    <property type="match status" value="1"/>
</dbReference>
<dbReference type="PRINTS" id="PR00598">
    <property type="entry name" value="HTHMARR"/>
</dbReference>
<dbReference type="InterPro" id="IPR000835">
    <property type="entry name" value="HTH_MarR-typ"/>
</dbReference>
<protein>
    <submittedName>
        <fullName evidence="2">MarR family transcriptional regulator</fullName>
    </submittedName>
</protein>
<keyword evidence="3" id="KW-1185">Reference proteome</keyword>
<gene>
    <name evidence="2" type="ORF">GCM10023322_26790</name>
</gene>
<dbReference type="Pfam" id="PF12802">
    <property type="entry name" value="MarR_2"/>
    <property type="match status" value="1"/>
</dbReference>
<proteinExistence type="predicted"/>
<dbReference type="SUPFAM" id="SSF46785">
    <property type="entry name" value="Winged helix' DNA-binding domain"/>
    <property type="match status" value="1"/>
</dbReference>
<dbReference type="SMART" id="SM00347">
    <property type="entry name" value="HTH_MARR"/>
    <property type="match status" value="1"/>
</dbReference>
<reference evidence="3" key="1">
    <citation type="journal article" date="2019" name="Int. J. Syst. Evol. Microbiol.">
        <title>The Global Catalogue of Microorganisms (GCM) 10K type strain sequencing project: providing services to taxonomists for standard genome sequencing and annotation.</title>
        <authorList>
            <consortium name="The Broad Institute Genomics Platform"/>
            <consortium name="The Broad Institute Genome Sequencing Center for Infectious Disease"/>
            <person name="Wu L."/>
            <person name="Ma J."/>
        </authorList>
    </citation>
    <scope>NUCLEOTIDE SEQUENCE [LARGE SCALE GENOMIC DNA]</scope>
    <source>
        <strain evidence="3">JCM 18304</strain>
    </source>
</reference>
<dbReference type="RefSeq" id="WP_345629381.1">
    <property type="nucleotide sequence ID" value="NZ_BAABJQ010000006.1"/>
</dbReference>
<dbReference type="Gene3D" id="1.10.10.10">
    <property type="entry name" value="Winged helix-like DNA-binding domain superfamily/Winged helix DNA-binding domain"/>
    <property type="match status" value="1"/>
</dbReference>
<accession>A0ABP9RRN5</accession>
<name>A0ABP9RRN5_9ACTN</name>
<dbReference type="EMBL" id="BAABJQ010000006">
    <property type="protein sequence ID" value="GAA5184710.1"/>
    <property type="molecule type" value="Genomic_DNA"/>
</dbReference>
<sequence length="159" mass="17790">MEKTRWLDAEEQRAWRAYLDTTRLLIRALDQQLQADADISFADYETLVILSEAPDRRMRMRDLAEAALATRSGTTRAVTRLELLGWVRRVECEDDRRGTHAELTPAGAAKLAETAPGHVEAVRTHLFDRLTGDQVRQLGGMFGRVSESLSRPGATVRGG</sequence>
<dbReference type="PANTHER" id="PTHR33164:SF99">
    <property type="entry name" value="MARR FAMILY REGULATORY PROTEIN"/>
    <property type="match status" value="1"/>
</dbReference>
<evidence type="ECO:0000313" key="3">
    <source>
        <dbReference type="Proteomes" id="UP001501570"/>
    </source>
</evidence>
<comment type="caution">
    <text evidence="2">The sequence shown here is derived from an EMBL/GenBank/DDBJ whole genome shotgun (WGS) entry which is preliminary data.</text>
</comment>
<dbReference type="Proteomes" id="UP001501570">
    <property type="component" value="Unassembled WGS sequence"/>
</dbReference>
<dbReference type="PROSITE" id="PS50995">
    <property type="entry name" value="HTH_MARR_2"/>
    <property type="match status" value="1"/>
</dbReference>
<dbReference type="InterPro" id="IPR036390">
    <property type="entry name" value="WH_DNA-bd_sf"/>
</dbReference>
<evidence type="ECO:0000313" key="2">
    <source>
        <dbReference type="EMBL" id="GAA5184710.1"/>
    </source>
</evidence>
<dbReference type="InterPro" id="IPR039422">
    <property type="entry name" value="MarR/SlyA-like"/>
</dbReference>